<name>A0A075ATV8_ROZAC</name>
<protein>
    <submittedName>
        <fullName evidence="2">DUF1754-domain-containing protein</fullName>
    </submittedName>
</protein>
<dbReference type="HOGENOM" id="CLU_098435_1_1_1"/>
<sequence length="93" mass="10636">MSDYDFTGGSLKLKLKEKKKKTSNLNSSSPLKSPDIVVTKTKAEMAHEKVLEKREKDRILKKAAKSHKERVQEMNKFLDSLSEHYDCPKTNGL</sequence>
<dbReference type="PANTHER" id="PTHR13282">
    <property type="entry name" value="PROTEIN FAM32A"/>
    <property type="match status" value="1"/>
</dbReference>
<proteinExistence type="predicted"/>
<evidence type="ECO:0000313" key="1">
    <source>
        <dbReference type="EMBL" id="EPZ33570.1"/>
    </source>
</evidence>
<evidence type="ECO:0000313" key="4">
    <source>
        <dbReference type="Proteomes" id="UP000281549"/>
    </source>
</evidence>
<dbReference type="OrthoDB" id="205403at2759"/>
<organism evidence="1 3">
    <name type="scientific">Rozella allomycis (strain CSF55)</name>
    <dbReference type="NCBI Taxonomy" id="988480"/>
    <lineage>
        <taxon>Eukaryota</taxon>
        <taxon>Fungi</taxon>
        <taxon>Fungi incertae sedis</taxon>
        <taxon>Cryptomycota</taxon>
        <taxon>Cryptomycota incertae sedis</taxon>
        <taxon>Rozella</taxon>
    </lineage>
</organism>
<dbReference type="GO" id="GO:0005730">
    <property type="term" value="C:nucleolus"/>
    <property type="evidence" value="ECO:0007669"/>
    <property type="project" value="TreeGrafter"/>
</dbReference>
<dbReference type="PANTHER" id="PTHR13282:SF6">
    <property type="entry name" value="PROTEIN FAM32A"/>
    <property type="match status" value="1"/>
</dbReference>
<dbReference type="STRING" id="988480.A0A075ATV8"/>
<keyword evidence="3" id="KW-1185">Reference proteome</keyword>
<dbReference type="EMBL" id="KE561047">
    <property type="protein sequence ID" value="EPZ33570.1"/>
    <property type="molecule type" value="Genomic_DNA"/>
</dbReference>
<evidence type="ECO:0000313" key="2">
    <source>
        <dbReference type="EMBL" id="RKP17995.1"/>
    </source>
</evidence>
<dbReference type="OMA" id="FVHESHK"/>
<dbReference type="AlphaFoldDB" id="A0A075ATV8"/>
<reference evidence="2" key="3">
    <citation type="submission" date="2018-08" db="EMBL/GenBank/DDBJ databases">
        <title>Leveraging single-cell genomics to expand the Fungal Tree of Life.</title>
        <authorList>
            <consortium name="DOE Joint Genome Institute"/>
            <person name="Ahrendt S.R."/>
            <person name="Quandt C.A."/>
            <person name="Ciobanu D."/>
            <person name="Clum A."/>
            <person name="Salamov A."/>
            <person name="Andreopoulos B."/>
            <person name="Cheng J.-F."/>
            <person name="Woyke T."/>
            <person name="Pelin A."/>
            <person name="Henrissat B."/>
            <person name="Reynolds N."/>
            <person name="Benny G.L."/>
            <person name="Smith M.E."/>
            <person name="James T.Y."/>
            <person name="Grigoriev I.V."/>
        </authorList>
    </citation>
    <scope>NUCLEOTIDE SEQUENCE</scope>
    <source>
        <strain evidence="2">CSF55</strain>
    </source>
</reference>
<gene>
    <name evidence="1" type="ORF">O9G_000345</name>
    <name evidence="2" type="ORF">ROZALSC1DRAFT_30257</name>
</gene>
<reference evidence="1 3" key="1">
    <citation type="journal article" date="2013" name="Curr. Biol.">
        <title>Shared signatures of parasitism and phylogenomics unite Cryptomycota and microsporidia.</title>
        <authorList>
            <person name="James T.Y."/>
            <person name="Pelin A."/>
            <person name="Bonen L."/>
            <person name="Ahrendt S."/>
            <person name="Sain D."/>
            <person name="Corradi N."/>
            <person name="Stajich J.E."/>
        </authorList>
    </citation>
    <scope>NUCLEOTIDE SEQUENCE [LARGE SCALE GENOMIC DNA]</scope>
    <source>
        <strain evidence="1">CSF55</strain>
        <strain evidence="1">CSF55</strain>
    </source>
</reference>
<evidence type="ECO:0000313" key="3">
    <source>
        <dbReference type="Proteomes" id="UP000030755"/>
    </source>
</evidence>
<dbReference type="InterPro" id="IPR013865">
    <property type="entry name" value="FAM32A"/>
</dbReference>
<dbReference type="Proteomes" id="UP000281549">
    <property type="component" value="Unassembled WGS sequence"/>
</dbReference>
<reference evidence="4" key="2">
    <citation type="journal article" date="2018" name="Nat. Microbiol.">
        <title>Leveraging single-cell genomics to expand the fungal tree of life.</title>
        <authorList>
            <person name="Ahrendt S.R."/>
            <person name="Quandt C.A."/>
            <person name="Ciobanu D."/>
            <person name="Clum A."/>
            <person name="Salamov A."/>
            <person name="Andreopoulos B."/>
            <person name="Cheng J.F."/>
            <person name="Woyke T."/>
            <person name="Pelin A."/>
            <person name="Henrissat B."/>
            <person name="Reynolds N.K."/>
            <person name="Benny G.L."/>
            <person name="Smith M.E."/>
            <person name="James T.Y."/>
            <person name="Grigoriev I.V."/>
        </authorList>
    </citation>
    <scope>NUCLEOTIDE SEQUENCE [LARGE SCALE GENOMIC DNA]</scope>
    <source>
        <strain evidence="4">CSF55</strain>
    </source>
</reference>
<dbReference type="Proteomes" id="UP000030755">
    <property type="component" value="Unassembled WGS sequence"/>
</dbReference>
<accession>A0A075ATV8</accession>
<dbReference type="EMBL" id="ML005597">
    <property type="protein sequence ID" value="RKP17995.1"/>
    <property type="molecule type" value="Genomic_DNA"/>
</dbReference>